<dbReference type="PROSITE" id="PS50928">
    <property type="entry name" value="ABC_TM1"/>
    <property type="match status" value="1"/>
</dbReference>
<dbReference type="eggNOG" id="COG1177">
    <property type="taxonomic scope" value="Bacteria"/>
</dbReference>
<reference evidence="10 11" key="1">
    <citation type="journal article" date="2014" name="Genome Announc.">
        <title>Draft Genome Sequence of Lutibaculum baratangense Strain AMV1T, Isolated from a Mud Volcano in Andamans, India.</title>
        <authorList>
            <person name="Singh A."/>
            <person name="Sreenivas A."/>
            <person name="Sathyanarayana Reddy G."/>
            <person name="Pinnaka A.K."/>
            <person name="Shivaji S."/>
        </authorList>
    </citation>
    <scope>NUCLEOTIDE SEQUENCE [LARGE SCALE GENOMIC DNA]</scope>
    <source>
        <strain evidence="10 11">AMV1</strain>
    </source>
</reference>
<feature type="transmembrane region" description="Helical" evidence="8">
    <location>
        <begin position="67"/>
        <end position="87"/>
    </location>
</feature>
<gene>
    <name evidence="10" type="ORF">N177_2380</name>
</gene>
<dbReference type="EMBL" id="AWXZ01000031">
    <property type="protein sequence ID" value="ESR24546.1"/>
    <property type="molecule type" value="Genomic_DNA"/>
</dbReference>
<feature type="transmembrane region" description="Helical" evidence="8">
    <location>
        <begin position="99"/>
        <end position="123"/>
    </location>
</feature>
<keyword evidence="6 8" id="KW-1133">Transmembrane helix</keyword>
<proteinExistence type="inferred from homology"/>
<dbReference type="PATRIC" id="fig|631454.5.peg.2348"/>
<feature type="transmembrane region" description="Helical" evidence="8">
    <location>
        <begin position="7"/>
        <end position="32"/>
    </location>
</feature>
<name>V4REI3_9HYPH</name>
<accession>V4REI3</accession>
<feature type="domain" description="ABC transmembrane type-1" evidence="9">
    <location>
        <begin position="63"/>
        <end position="251"/>
    </location>
</feature>
<dbReference type="Pfam" id="PF00528">
    <property type="entry name" value="BPD_transp_1"/>
    <property type="match status" value="1"/>
</dbReference>
<dbReference type="Gene3D" id="1.10.3720.10">
    <property type="entry name" value="MetI-like"/>
    <property type="match status" value="1"/>
</dbReference>
<organism evidence="10 11">
    <name type="scientific">Lutibaculum baratangense AMV1</name>
    <dbReference type="NCBI Taxonomy" id="631454"/>
    <lineage>
        <taxon>Bacteria</taxon>
        <taxon>Pseudomonadati</taxon>
        <taxon>Pseudomonadota</taxon>
        <taxon>Alphaproteobacteria</taxon>
        <taxon>Hyphomicrobiales</taxon>
        <taxon>Tepidamorphaceae</taxon>
        <taxon>Lutibaculum</taxon>
    </lineage>
</organism>
<dbReference type="InterPro" id="IPR051789">
    <property type="entry name" value="Bact_Polyamine_Transport"/>
</dbReference>
<comment type="caution">
    <text evidence="10">The sequence shown here is derived from an EMBL/GenBank/DDBJ whole genome shotgun (WGS) entry which is preliminary data.</text>
</comment>
<evidence type="ECO:0000256" key="4">
    <source>
        <dbReference type="ARBA" id="ARBA00022475"/>
    </source>
</evidence>
<dbReference type="CDD" id="cd06261">
    <property type="entry name" value="TM_PBP2"/>
    <property type="match status" value="1"/>
</dbReference>
<keyword evidence="4" id="KW-1003">Cell membrane</keyword>
<keyword evidence="3 8" id="KW-0813">Transport</keyword>
<dbReference type="SUPFAM" id="SSF161098">
    <property type="entry name" value="MetI-like"/>
    <property type="match status" value="1"/>
</dbReference>
<evidence type="ECO:0000256" key="7">
    <source>
        <dbReference type="ARBA" id="ARBA00023136"/>
    </source>
</evidence>
<evidence type="ECO:0000256" key="2">
    <source>
        <dbReference type="ARBA" id="ARBA00007069"/>
    </source>
</evidence>
<sequence length="272" mass="29802">MVMRKHGWLGVYAVAYLVFLYAPVLLLPLFAFNDGTIIAFPLKGFSTRWFEELWQTAAVHRAVENSLYVGLATAVISTTLGIFAARAGARYAFPGKRGILGFIMLPLVLPEIIIATSLLVVLVQLGFGLSLGLVVLGHVLLCLPFSISILNASFQGFDRNLEEASQDLGESALMTFWRVTLPLVTPGIIASLLISFTISLDEFIIAFFLTGTEPTLPVYIWSQLRFTAKLPSMMALGFLLLLFSLVLLVTAEYFRRRSRARASGGDPSGGMM</sequence>
<dbReference type="GO" id="GO:0005886">
    <property type="term" value="C:plasma membrane"/>
    <property type="evidence" value="ECO:0007669"/>
    <property type="project" value="UniProtKB-SubCell"/>
</dbReference>
<evidence type="ECO:0000313" key="10">
    <source>
        <dbReference type="EMBL" id="ESR24546.1"/>
    </source>
</evidence>
<evidence type="ECO:0000256" key="3">
    <source>
        <dbReference type="ARBA" id="ARBA00022448"/>
    </source>
</evidence>
<keyword evidence="5 8" id="KW-0812">Transmembrane</keyword>
<evidence type="ECO:0000256" key="5">
    <source>
        <dbReference type="ARBA" id="ARBA00022692"/>
    </source>
</evidence>
<feature type="transmembrane region" description="Helical" evidence="8">
    <location>
        <begin position="230"/>
        <end position="251"/>
    </location>
</feature>
<keyword evidence="11" id="KW-1185">Reference proteome</keyword>
<dbReference type="Proteomes" id="UP000017819">
    <property type="component" value="Unassembled WGS sequence"/>
</dbReference>
<dbReference type="PANTHER" id="PTHR43848">
    <property type="entry name" value="PUTRESCINE TRANSPORT SYSTEM PERMEASE PROTEIN POTI"/>
    <property type="match status" value="1"/>
</dbReference>
<evidence type="ECO:0000256" key="6">
    <source>
        <dbReference type="ARBA" id="ARBA00022989"/>
    </source>
</evidence>
<comment type="similarity">
    <text evidence="2">Belongs to the binding-protein-dependent transport system permease family. CysTW subfamily.</text>
</comment>
<evidence type="ECO:0000256" key="1">
    <source>
        <dbReference type="ARBA" id="ARBA00004651"/>
    </source>
</evidence>
<dbReference type="STRING" id="631454.N177_2380"/>
<feature type="transmembrane region" description="Helical" evidence="8">
    <location>
        <begin position="129"/>
        <end position="150"/>
    </location>
</feature>
<dbReference type="AlphaFoldDB" id="V4REI3"/>
<dbReference type="GO" id="GO:0055085">
    <property type="term" value="P:transmembrane transport"/>
    <property type="evidence" value="ECO:0007669"/>
    <property type="project" value="InterPro"/>
</dbReference>
<evidence type="ECO:0000259" key="9">
    <source>
        <dbReference type="PROSITE" id="PS50928"/>
    </source>
</evidence>
<comment type="subcellular location">
    <subcellularLocation>
        <location evidence="1 8">Cell membrane</location>
        <topology evidence="1 8">Multi-pass membrane protein</topology>
    </subcellularLocation>
</comment>
<dbReference type="InterPro" id="IPR035906">
    <property type="entry name" value="MetI-like_sf"/>
</dbReference>
<dbReference type="InterPro" id="IPR000515">
    <property type="entry name" value="MetI-like"/>
</dbReference>
<keyword evidence="7 8" id="KW-0472">Membrane</keyword>
<feature type="transmembrane region" description="Helical" evidence="8">
    <location>
        <begin position="183"/>
        <end position="210"/>
    </location>
</feature>
<evidence type="ECO:0000256" key="8">
    <source>
        <dbReference type="RuleBase" id="RU363032"/>
    </source>
</evidence>
<evidence type="ECO:0000313" key="11">
    <source>
        <dbReference type="Proteomes" id="UP000017819"/>
    </source>
</evidence>
<dbReference type="PANTHER" id="PTHR43848:SF2">
    <property type="entry name" value="PUTRESCINE TRANSPORT SYSTEM PERMEASE PROTEIN POTI"/>
    <property type="match status" value="1"/>
</dbReference>
<protein>
    <submittedName>
        <fullName evidence="10">Spermidine Putrescine ABC transporter permease component potC</fullName>
    </submittedName>
</protein>